<organism evidence="2 3">
    <name type="scientific">Tichowtungia aerotolerans</name>
    <dbReference type="NCBI Taxonomy" id="2697043"/>
    <lineage>
        <taxon>Bacteria</taxon>
        <taxon>Pseudomonadati</taxon>
        <taxon>Kiritimatiellota</taxon>
        <taxon>Tichowtungiia</taxon>
        <taxon>Tichowtungiales</taxon>
        <taxon>Tichowtungiaceae</taxon>
        <taxon>Tichowtungia</taxon>
    </lineage>
</organism>
<name>A0A6P1MAD6_9BACT</name>
<sequence length="457" mass="47958">MSRKWIGIVLATLLAAGAANATRWIQDAPVGAKWSETSNWEGGALPTSGDLALFQLTQANTYDVDVDTSGVTRLLQVMQPHTFNGSGSIRVTTTVIADKKSCIINTIAGAVTYNIPVSVHLSSATNYYSLVNNMNSGGTTVFNDAFTLEAGTGKGINLDVGTFEFNGDLTVNDTMRLGSGTMIIGGSGTTSIGSPGYILTSGVGTKLYLNRTGAYTVADTSTGYLRVERTKIYFNAPYAVGTGTTVRMYQVDATAALVSGGNYDQEFGVLYCSSTVNDAIIDMQNSACMWTFADSSGIGWGAPGVGLAVTNVDTNNTVVRFKIDGGTGLTATQIDRTTVNGVALSDWGTTIEDGYLYITPATSVPAPDIVQPAIVSSSVVSGNVMKIVVDAPTEASRYTVEETANLTAPSWSSVAHSDDGVNTFMVTNLGYSTADGTNEVIYVQTTNSAGFFRIFGE</sequence>
<gene>
    <name evidence="2" type="ORF">GT409_06230</name>
</gene>
<dbReference type="KEGG" id="taer:GT409_06230"/>
<evidence type="ECO:0000313" key="2">
    <source>
        <dbReference type="EMBL" id="QHI69058.1"/>
    </source>
</evidence>
<dbReference type="EMBL" id="CP047593">
    <property type="protein sequence ID" value="QHI69058.1"/>
    <property type="molecule type" value="Genomic_DNA"/>
</dbReference>
<reference evidence="2 3" key="1">
    <citation type="submission" date="2020-01" db="EMBL/GenBank/DDBJ databases">
        <title>Ponticoccus aerotolerans gen. nov., sp. nov., an anaerobic bacterium and proposal of Ponticoccusceae fam. nov., Ponticoccusles ord. nov. and Ponticoccuse classis nov. in the phylum Kiritimatiellaeota.</title>
        <authorList>
            <person name="Zhou L.Y."/>
            <person name="Du Z.J."/>
        </authorList>
    </citation>
    <scope>NUCLEOTIDE SEQUENCE [LARGE SCALE GENOMIC DNA]</scope>
    <source>
        <strain evidence="2 3">S-5007</strain>
    </source>
</reference>
<feature type="signal peptide" evidence="1">
    <location>
        <begin position="1"/>
        <end position="21"/>
    </location>
</feature>
<dbReference type="RefSeq" id="WP_160628011.1">
    <property type="nucleotide sequence ID" value="NZ_CP047593.1"/>
</dbReference>
<accession>A0A6P1MAD6</accession>
<proteinExistence type="predicted"/>
<protein>
    <submittedName>
        <fullName evidence="2">Uncharacterized protein</fullName>
    </submittedName>
</protein>
<feature type="chain" id="PRO_5026918603" evidence="1">
    <location>
        <begin position="22"/>
        <end position="457"/>
    </location>
</feature>
<evidence type="ECO:0000256" key="1">
    <source>
        <dbReference type="SAM" id="SignalP"/>
    </source>
</evidence>
<keyword evidence="1" id="KW-0732">Signal</keyword>
<evidence type="ECO:0000313" key="3">
    <source>
        <dbReference type="Proteomes" id="UP000464954"/>
    </source>
</evidence>
<keyword evidence="3" id="KW-1185">Reference proteome</keyword>
<dbReference type="AlphaFoldDB" id="A0A6P1MAD6"/>
<dbReference type="Proteomes" id="UP000464954">
    <property type="component" value="Chromosome"/>
</dbReference>